<name>A0A6J6VYZ2_9ZZZZ</name>
<accession>A0A6J6VYZ2</accession>
<dbReference type="PRINTS" id="PR00633">
    <property type="entry name" value="RCCNDNSATION"/>
</dbReference>
<dbReference type="PANTHER" id="PTHR45982:SF1">
    <property type="entry name" value="REGULATOR OF CHROMOSOME CONDENSATION"/>
    <property type="match status" value="1"/>
</dbReference>
<dbReference type="InterPro" id="IPR036116">
    <property type="entry name" value="FN3_sf"/>
</dbReference>
<dbReference type="InterPro" id="IPR003961">
    <property type="entry name" value="FN3_dom"/>
</dbReference>
<dbReference type="SMART" id="SM00060">
    <property type="entry name" value="FN3"/>
    <property type="match status" value="3"/>
</dbReference>
<keyword evidence="2" id="KW-0677">Repeat</keyword>
<feature type="domain" description="Fibronectin type-III" evidence="3">
    <location>
        <begin position="938"/>
        <end position="1036"/>
    </location>
</feature>
<dbReference type="GO" id="GO:0005085">
    <property type="term" value="F:guanyl-nucleotide exchange factor activity"/>
    <property type="evidence" value="ECO:0007669"/>
    <property type="project" value="TreeGrafter"/>
</dbReference>
<evidence type="ECO:0000259" key="3">
    <source>
        <dbReference type="PROSITE" id="PS50853"/>
    </source>
</evidence>
<dbReference type="EMBL" id="CAEZZV010000055">
    <property type="protein sequence ID" value="CAB4776599.1"/>
    <property type="molecule type" value="Genomic_DNA"/>
</dbReference>
<gene>
    <name evidence="4" type="ORF">UFOPK2921_00578</name>
</gene>
<protein>
    <submittedName>
        <fullName evidence="4">Unannotated protein</fullName>
    </submittedName>
</protein>
<feature type="domain" description="Fibronectin type-III" evidence="3">
    <location>
        <begin position="47"/>
        <end position="141"/>
    </location>
</feature>
<dbReference type="Gene3D" id="2.130.10.30">
    <property type="entry name" value="Regulator of chromosome condensation 1/beta-lactamase-inhibitor protein II"/>
    <property type="match status" value="2"/>
</dbReference>
<dbReference type="InterPro" id="IPR058923">
    <property type="entry name" value="RCC1-like_dom"/>
</dbReference>
<evidence type="ECO:0000256" key="2">
    <source>
        <dbReference type="ARBA" id="ARBA00022737"/>
    </source>
</evidence>
<dbReference type="InterPro" id="IPR013783">
    <property type="entry name" value="Ig-like_fold"/>
</dbReference>
<dbReference type="PROSITE" id="PS50853">
    <property type="entry name" value="FN3"/>
    <property type="match status" value="3"/>
</dbReference>
<keyword evidence="1" id="KW-0344">Guanine-nucleotide releasing factor</keyword>
<dbReference type="SUPFAM" id="SSF49265">
    <property type="entry name" value="Fibronectin type III"/>
    <property type="match status" value="2"/>
</dbReference>
<dbReference type="CDD" id="cd00063">
    <property type="entry name" value="FN3"/>
    <property type="match status" value="3"/>
</dbReference>
<dbReference type="InterPro" id="IPR000408">
    <property type="entry name" value="Reg_chr_condens"/>
</dbReference>
<evidence type="ECO:0000313" key="4">
    <source>
        <dbReference type="EMBL" id="CAB4776599.1"/>
    </source>
</evidence>
<dbReference type="PROSITE" id="PS50012">
    <property type="entry name" value="RCC1_3"/>
    <property type="match status" value="5"/>
</dbReference>
<feature type="domain" description="Fibronectin type-III" evidence="3">
    <location>
        <begin position="509"/>
        <end position="606"/>
    </location>
</feature>
<proteinExistence type="predicted"/>
<reference evidence="4" key="1">
    <citation type="submission" date="2020-05" db="EMBL/GenBank/DDBJ databases">
        <authorList>
            <person name="Chiriac C."/>
            <person name="Salcher M."/>
            <person name="Ghai R."/>
            <person name="Kavagutti S V."/>
        </authorList>
    </citation>
    <scope>NUCLEOTIDE SEQUENCE</scope>
</reference>
<dbReference type="Gene3D" id="2.60.40.10">
    <property type="entry name" value="Immunoglobulins"/>
    <property type="match status" value="2"/>
</dbReference>
<organism evidence="4">
    <name type="scientific">freshwater metagenome</name>
    <dbReference type="NCBI Taxonomy" id="449393"/>
    <lineage>
        <taxon>unclassified sequences</taxon>
        <taxon>metagenomes</taxon>
        <taxon>ecological metagenomes</taxon>
    </lineage>
</organism>
<dbReference type="InterPro" id="IPR009091">
    <property type="entry name" value="RCC1/BLIP-II"/>
</dbReference>
<dbReference type="PANTHER" id="PTHR45982">
    <property type="entry name" value="REGULATOR OF CHROMOSOME CONDENSATION"/>
    <property type="match status" value="1"/>
</dbReference>
<dbReference type="InterPro" id="IPR051553">
    <property type="entry name" value="Ran_GTPase-activating"/>
</dbReference>
<dbReference type="Pfam" id="PF25390">
    <property type="entry name" value="WD40_RLD"/>
    <property type="match status" value="1"/>
</dbReference>
<dbReference type="SUPFAM" id="SSF50985">
    <property type="entry name" value="RCC1/BLIP-II"/>
    <property type="match status" value="1"/>
</dbReference>
<evidence type="ECO:0000256" key="1">
    <source>
        <dbReference type="ARBA" id="ARBA00022658"/>
    </source>
</evidence>
<dbReference type="AlphaFoldDB" id="A0A6J6VYZ2"/>
<dbReference type="GO" id="GO:0005737">
    <property type="term" value="C:cytoplasm"/>
    <property type="evidence" value="ECO:0007669"/>
    <property type="project" value="TreeGrafter"/>
</dbReference>
<sequence>MLYPQVMRASKVGWVRLIVAGCLFMLSMTTATIIGSNAVRALDVDSALAAPTNICGESGLSSVDLSWDTPTDINVTGHVVEYQTSGAASWTAGPAVTEVNRVTVPGVNGTRYTYRVASTNNSGQRSNWGSYCLLGWGAQYSSSIPIPFGRGALTGRTVTKITHGGKRIFQSGNTCALLSDGTAACWGNNGWGQLGDGTTTSSNTPVAVTMSGALTNKTVSTITTSYSHTCAVLSDGTAACWGANHSGQLGNGTTTSSTTPVAVAMSGALTNKTLTTITAGDSYTCAVLSDGTAACWGNNESGQLGDGTTTNSTTPVAVTMSGALTGKTVTTITAGNSHTCAVTSDGTVACWGNNGWGQLGDGTTTSSTTPVAVTMSGALAGKTVNNITAGYPHTCAVTSDGTVACWGYNYSGQLGNDTTTYSTTPVVVTMSGALTNKTVTDITAGISHTCALTSDGTAACWGNNGELGNGATIDSNTPVAVAGGGFTLLASGGSSVVGMSDGSFVAGESPTAPLGVTSSAAGRVVTVTWTAPADSGAGPVTGYRSQYSYDAGRTWSAGSGWSTRRSGSFTVPRDGYVLVRVQAKNAATTSSWAVGASEVLITTALSLPSVTKSNVTVTFQTPSGDPVVGSSVTWQTVDGTKRGVNPVVTDADGAAKFIIINTGPVIFRLSGGRAGTSATQIYSASLTDVIAKSGTSITVTLPNTPSVVRRTITASMPDGAPVPGVALSISGGVLGFTSTGVTTNLRSFTTSWSYDGWLGKPGMGCGMGCTENYTTADANGALTFSGFQVPSVGRDVTATFSDGEIEQDASGSLTSATTALVFDQMPVVQMIVDTQTYFEPGSPVTVTVIAVDGTGDPISDTSINLAAVTGSASSLSTAFLNAAERHPNAVSCTQKLSAKTKANGRVTLTLCPTTTKAWRADGTNIVASKPATVRIKSAPGAPKVSTVTASAGKLTVTFTKPASNGGATIKNYEYSTNNGTTWKAFSPADTSTPLMITKPSDTTGSLVKGTTYKVRIRAINSRGKGTASASKTIIAK</sequence>